<dbReference type="Gene3D" id="3.50.50.60">
    <property type="entry name" value="FAD/NAD(P)-binding domain"/>
    <property type="match status" value="1"/>
</dbReference>
<dbReference type="EMBL" id="PVWQ01000001">
    <property type="protein sequence ID" value="RDW93719.1"/>
    <property type="molecule type" value="Genomic_DNA"/>
</dbReference>
<dbReference type="GeneID" id="38111411"/>
<dbReference type="SUPFAM" id="SSF51905">
    <property type="entry name" value="FAD/NAD(P)-binding domain"/>
    <property type="match status" value="1"/>
</dbReference>
<comment type="caution">
    <text evidence="6">The sequence shown here is derived from an EMBL/GenBank/DDBJ whole genome shotgun (WGS) entry which is preliminary data.</text>
</comment>
<accession>A0A3D8T5B2</accession>
<dbReference type="STRING" id="1810919.A0A3D8T5B2"/>
<evidence type="ECO:0000256" key="2">
    <source>
        <dbReference type="ARBA" id="ARBA00022630"/>
    </source>
</evidence>
<gene>
    <name evidence="6" type="ORF">DSM5745_01041</name>
</gene>
<name>A0A3D8T5B2_9EURO</name>
<dbReference type="GO" id="GO:0071949">
    <property type="term" value="F:FAD binding"/>
    <property type="evidence" value="ECO:0007669"/>
    <property type="project" value="InterPro"/>
</dbReference>
<feature type="domain" description="FAD-binding" evidence="5">
    <location>
        <begin position="280"/>
        <end position="335"/>
    </location>
</feature>
<dbReference type="PRINTS" id="PR00420">
    <property type="entry name" value="RNGMNOXGNASE"/>
</dbReference>
<evidence type="ECO:0000256" key="3">
    <source>
        <dbReference type="ARBA" id="ARBA00022827"/>
    </source>
</evidence>
<protein>
    <recommendedName>
        <fullName evidence="5">FAD-binding domain-containing protein</fullName>
    </recommendedName>
</protein>
<evidence type="ECO:0000313" key="6">
    <source>
        <dbReference type="EMBL" id="RDW93719.1"/>
    </source>
</evidence>
<dbReference type="InterPro" id="IPR036188">
    <property type="entry name" value="FAD/NAD-bd_sf"/>
</dbReference>
<sequence>MEGSPLKVIIVGGSVAGLTLAHCLHRANIDHVVLEKRPEIAPQEGASIGLWPTGGQVLDQLGLWEEIAEGTQPLRVHNVLYPDGSGFSHDVLNRVYERFGYGLTFVERQRLLETLYRRYPDHSRILVNKAVVEIRQTSSGVCVVTEDGTVYQGSLVVGADGVHSRVRSEMWRLTELQNPGRITPKEKKRMTTEYSCVFGISSAIPGLRKGEHGNVFGDGVTVLTFHGEDRVFWFVVSKMDKKYTYPNIPRFSSKDAEELCGRFAAIRLVDGVCVRDLWESRRVASITAMEEGLFEAWYFGRMVLLGDAVRKMTVNMGQGANCAIEDAAVLATLLDRLVQPNKNSAPSEAEIEALLREFRTLRYARSKAIYGQTMFGVRLYTRDGILKTLMGRYVMPRKIDHMADATSTLMADGPVVGFLPLPRRWGTGWESYRSLKNGDSHWSPRKMVFLALGMSVLAYGYLRH</sequence>
<keyword evidence="3" id="KW-0274">FAD</keyword>
<dbReference type="PANTHER" id="PTHR47356">
    <property type="entry name" value="FAD-DEPENDENT MONOOXYGENASE ASQG-RELATED"/>
    <property type="match status" value="1"/>
</dbReference>
<dbReference type="Pfam" id="PF01494">
    <property type="entry name" value="FAD_binding_3"/>
    <property type="match status" value="2"/>
</dbReference>
<evidence type="ECO:0000256" key="1">
    <source>
        <dbReference type="ARBA" id="ARBA00007992"/>
    </source>
</evidence>
<keyword evidence="4" id="KW-0560">Oxidoreductase</keyword>
<dbReference type="RefSeq" id="XP_026608902.1">
    <property type="nucleotide sequence ID" value="XM_026743057.1"/>
</dbReference>
<keyword evidence="7" id="KW-1185">Reference proteome</keyword>
<dbReference type="OrthoDB" id="10029326at2759"/>
<dbReference type="Proteomes" id="UP000256690">
    <property type="component" value="Unassembled WGS sequence"/>
</dbReference>
<evidence type="ECO:0000259" key="5">
    <source>
        <dbReference type="Pfam" id="PF01494"/>
    </source>
</evidence>
<dbReference type="AlphaFoldDB" id="A0A3D8T5B2"/>
<organism evidence="6 7">
    <name type="scientific">Aspergillus mulundensis</name>
    <dbReference type="NCBI Taxonomy" id="1810919"/>
    <lineage>
        <taxon>Eukaryota</taxon>
        <taxon>Fungi</taxon>
        <taxon>Dikarya</taxon>
        <taxon>Ascomycota</taxon>
        <taxon>Pezizomycotina</taxon>
        <taxon>Eurotiomycetes</taxon>
        <taxon>Eurotiomycetidae</taxon>
        <taxon>Eurotiales</taxon>
        <taxon>Aspergillaceae</taxon>
        <taxon>Aspergillus</taxon>
        <taxon>Aspergillus subgen. Nidulantes</taxon>
    </lineage>
</organism>
<evidence type="ECO:0000256" key="4">
    <source>
        <dbReference type="ARBA" id="ARBA00023002"/>
    </source>
</evidence>
<comment type="similarity">
    <text evidence="1">Belongs to the paxM FAD-dependent monooxygenase family.</text>
</comment>
<dbReference type="InterPro" id="IPR050562">
    <property type="entry name" value="FAD_mOase_fung"/>
</dbReference>
<dbReference type="InterPro" id="IPR002938">
    <property type="entry name" value="FAD-bd"/>
</dbReference>
<dbReference type="GO" id="GO:0004497">
    <property type="term" value="F:monooxygenase activity"/>
    <property type="evidence" value="ECO:0007669"/>
    <property type="project" value="InterPro"/>
</dbReference>
<evidence type="ECO:0000313" key="7">
    <source>
        <dbReference type="Proteomes" id="UP000256690"/>
    </source>
</evidence>
<reference evidence="6 7" key="1">
    <citation type="journal article" date="2018" name="IMA Fungus">
        <title>IMA Genome-F 9: Draft genome sequence of Annulohypoxylon stygium, Aspergillus mulundensis, Berkeleyomyces basicola (syn. Thielaviopsis basicola), Ceratocystis smalleyi, two Cercospora beticola strains, Coleophoma cylindrospora, Fusarium fracticaudum, Phialophora cf. hyalina, and Morchella septimelata.</title>
        <authorList>
            <person name="Wingfield B.D."/>
            <person name="Bills G.F."/>
            <person name="Dong Y."/>
            <person name="Huang W."/>
            <person name="Nel W.J."/>
            <person name="Swalarsk-Parry B.S."/>
            <person name="Vaghefi N."/>
            <person name="Wilken P.M."/>
            <person name="An Z."/>
            <person name="de Beer Z.W."/>
            <person name="De Vos L."/>
            <person name="Chen L."/>
            <person name="Duong T.A."/>
            <person name="Gao Y."/>
            <person name="Hammerbacher A."/>
            <person name="Kikkert J.R."/>
            <person name="Li Y."/>
            <person name="Li H."/>
            <person name="Li K."/>
            <person name="Li Q."/>
            <person name="Liu X."/>
            <person name="Ma X."/>
            <person name="Naidoo K."/>
            <person name="Pethybridge S.J."/>
            <person name="Sun J."/>
            <person name="Steenkamp E.T."/>
            <person name="van der Nest M.A."/>
            <person name="van Wyk S."/>
            <person name="Wingfield M.J."/>
            <person name="Xiong C."/>
            <person name="Yue Q."/>
            <person name="Zhang X."/>
        </authorList>
    </citation>
    <scope>NUCLEOTIDE SEQUENCE [LARGE SCALE GENOMIC DNA]</scope>
    <source>
        <strain evidence="6 7">DSM 5745</strain>
    </source>
</reference>
<proteinExistence type="inferred from homology"/>
<feature type="domain" description="FAD-binding" evidence="5">
    <location>
        <begin position="7"/>
        <end position="170"/>
    </location>
</feature>
<dbReference type="PANTHER" id="PTHR47356:SF2">
    <property type="entry name" value="FAD-BINDING DOMAIN-CONTAINING PROTEIN-RELATED"/>
    <property type="match status" value="1"/>
</dbReference>
<keyword evidence="2" id="KW-0285">Flavoprotein</keyword>